<reference evidence="3 4" key="1">
    <citation type="journal article" date="2014" name="Genome Announc.">
        <title>Draft Genome Sequence of the Carrageenan-Degrading Bacterium Cellulophaga sp. Strain KL-A, Isolated from Decaying Marine Algae.</title>
        <authorList>
            <person name="Shan D."/>
            <person name="Ying J."/>
            <person name="Li X."/>
            <person name="Gao Z."/>
            <person name="Wei G."/>
            <person name="Shao Z."/>
        </authorList>
    </citation>
    <scope>NUCLEOTIDE SEQUENCE [LARGE SCALE GENOMIC DNA]</scope>
    <source>
        <strain evidence="3 4">KL-A</strain>
    </source>
</reference>
<protein>
    <submittedName>
        <fullName evidence="3">Ankyrin</fullName>
    </submittedName>
</protein>
<organism evidence="3 4">
    <name type="scientific">Cellulophaga geojensis KL-A</name>
    <dbReference type="NCBI Taxonomy" id="1328323"/>
    <lineage>
        <taxon>Bacteria</taxon>
        <taxon>Pseudomonadati</taxon>
        <taxon>Bacteroidota</taxon>
        <taxon>Flavobacteriia</taxon>
        <taxon>Flavobacteriales</taxon>
        <taxon>Flavobacteriaceae</taxon>
        <taxon>Cellulophaga</taxon>
    </lineage>
</organism>
<evidence type="ECO:0000256" key="2">
    <source>
        <dbReference type="SAM" id="SignalP"/>
    </source>
</evidence>
<keyword evidence="1" id="KW-0040">ANK repeat</keyword>
<evidence type="ECO:0000313" key="3">
    <source>
        <dbReference type="EMBL" id="EWH11836.1"/>
    </source>
</evidence>
<dbReference type="EMBL" id="ARZX01000025">
    <property type="protein sequence ID" value="EWH11836.1"/>
    <property type="molecule type" value="Genomic_DNA"/>
</dbReference>
<dbReference type="SUPFAM" id="SSF48403">
    <property type="entry name" value="Ankyrin repeat"/>
    <property type="match status" value="1"/>
</dbReference>
<dbReference type="RefSeq" id="WP_034646793.1">
    <property type="nucleotide sequence ID" value="NZ_ARZX01000025.1"/>
</dbReference>
<dbReference type="PANTHER" id="PTHR22677">
    <property type="entry name" value="ANKYRIN REPEAT DOMAIN-CONTAINING PROTEIN 60"/>
    <property type="match status" value="1"/>
</dbReference>
<sequence length="141" mass="15699">MKKTILVFAAALVLATTVVKANVNAVLPNYKIVNVALETVNPFCMAILKGDVETVRKLIEFGEDVNKKSNGMTPAIFAARYNKVEILEILVANGADIRIKCDKGRTIMKHAELSNAKETIAFLEQVTKEKKLARKNKRKRK</sequence>
<feature type="repeat" description="ANK" evidence="1">
    <location>
        <begin position="70"/>
        <end position="102"/>
    </location>
</feature>
<dbReference type="SMART" id="SM00248">
    <property type="entry name" value="ANK"/>
    <property type="match status" value="2"/>
</dbReference>
<evidence type="ECO:0000313" key="4">
    <source>
        <dbReference type="Proteomes" id="UP000019275"/>
    </source>
</evidence>
<gene>
    <name evidence="3" type="ORF">KLA_15425</name>
</gene>
<keyword evidence="4" id="KW-1185">Reference proteome</keyword>
<proteinExistence type="predicted"/>
<dbReference type="InterPro" id="IPR039323">
    <property type="entry name" value="ANKRD_45/46/60"/>
</dbReference>
<feature type="repeat" description="ANK" evidence="1">
    <location>
        <begin position="38"/>
        <end position="70"/>
    </location>
</feature>
<keyword evidence="2" id="KW-0732">Signal</keyword>
<name>A0ABP3B3H4_9FLAO</name>
<feature type="chain" id="PRO_5045477065" evidence="2">
    <location>
        <begin position="22"/>
        <end position="141"/>
    </location>
</feature>
<dbReference type="InterPro" id="IPR002110">
    <property type="entry name" value="Ankyrin_rpt"/>
</dbReference>
<dbReference type="PROSITE" id="PS50088">
    <property type="entry name" value="ANK_REPEAT"/>
    <property type="match status" value="2"/>
</dbReference>
<dbReference type="Gene3D" id="1.25.40.20">
    <property type="entry name" value="Ankyrin repeat-containing domain"/>
    <property type="match status" value="1"/>
</dbReference>
<dbReference type="Proteomes" id="UP000019275">
    <property type="component" value="Unassembled WGS sequence"/>
</dbReference>
<dbReference type="PROSITE" id="PS50297">
    <property type="entry name" value="ANK_REP_REGION"/>
    <property type="match status" value="1"/>
</dbReference>
<dbReference type="PANTHER" id="PTHR22677:SF4">
    <property type="entry name" value="USHER SYNDROME TYPE-1G PROTEIN-LIKE PROTEIN"/>
    <property type="match status" value="1"/>
</dbReference>
<evidence type="ECO:0000256" key="1">
    <source>
        <dbReference type="PROSITE-ProRule" id="PRU00023"/>
    </source>
</evidence>
<feature type="signal peptide" evidence="2">
    <location>
        <begin position="1"/>
        <end position="21"/>
    </location>
</feature>
<dbReference type="Pfam" id="PF12796">
    <property type="entry name" value="Ank_2"/>
    <property type="match status" value="1"/>
</dbReference>
<comment type="caution">
    <text evidence="3">The sequence shown here is derived from an EMBL/GenBank/DDBJ whole genome shotgun (WGS) entry which is preliminary data.</text>
</comment>
<accession>A0ABP3B3H4</accession>
<dbReference type="InterPro" id="IPR036770">
    <property type="entry name" value="Ankyrin_rpt-contain_sf"/>
</dbReference>